<dbReference type="PANTHER" id="PTHR45631:SF213">
    <property type="entry name" value="PROTEIN KINASE DOMAIN-CONTAINING PROTEIN"/>
    <property type="match status" value="1"/>
</dbReference>
<dbReference type="ExpressionAtlas" id="N1QQM3">
    <property type="expression patterns" value="baseline"/>
</dbReference>
<comment type="subcellular location">
    <subcellularLocation>
        <location evidence="1">Membrane</location>
        <topology evidence="1">Single-pass membrane protein</topology>
    </subcellularLocation>
</comment>
<feature type="domain" description="Malectin-like" evidence="2">
    <location>
        <begin position="26"/>
        <end position="135"/>
    </location>
</feature>
<protein>
    <recommendedName>
        <fullName evidence="2">Malectin-like domain-containing protein</fullName>
    </recommendedName>
</protein>
<sequence length="160" mass="17756">MAVAGGQGLFVGVSNIFEQILPGDDFFNVPMAIFQKATTLDTNYTFMGLNIGMGPNLKHENSLLLIFHFAEINGNNPNRRFDIYNAGDLLHRGFSPSRLQANSGQFLYNDDAFYTLNKTRSSSLPPLINALEVYSLIRMENFTTDSEDVELVLAGLITVL</sequence>
<accession>N1QQM3</accession>
<dbReference type="AlphaFoldDB" id="N1QQM3"/>
<reference evidence="3" key="1">
    <citation type="submission" date="2015-06" db="UniProtKB">
        <authorList>
            <consortium name="EnsemblPlants"/>
        </authorList>
    </citation>
    <scope>IDENTIFICATION</scope>
</reference>
<dbReference type="Pfam" id="PF12819">
    <property type="entry name" value="Malectin_like"/>
    <property type="match status" value="1"/>
</dbReference>
<evidence type="ECO:0000259" key="2">
    <source>
        <dbReference type="Pfam" id="PF12819"/>
    </source>
</evidence>
<dbReference type="InterPro" id="IPR024788">
    <property type="entry name" value="Malectin-like_Carb-bd_dom"/>
</dbReference>
<organism evidence="3">
    <name type="scientific">Aegilops tauschii</name>
    <name type="common">Tausch's goatgrass</name>
    <name type="synonym">Aegilops squarrosa</name>
    <dbReference type="NCBI Taxonomy" id="37682"/>
    <lineage>
        <taxon>Eukaryota</taxon>
        <taxon>Viridiplantae</taxon>
        <taxon>Streptophyta</taxon>
        <taxon>Embryophyta</taxon>
        <taxon>Tracheophyta</taxon>
        <taxon>Spermatophyta</taxon>
        <taxon>Magnoliopsida</taxon>
        <taxon>Liliopsida</taxon>
        <taxon>Poales</taxon>
        <taxon>Poaceae</taxon>
        <taxon>BOP clade</taxon>
        <taxon>Pooideae</taxon>
        <taxon>Triticodae</taxon>
        <taxon>Triticeae</taxon>
        <taxon>Triticinae</taxon>
        <taxon>Aegilops</taxon>
    </lineage>
</organism>
<dbReference type="PANTHER" id="PTHR45631">
    <property type="entry name" value="OS07G0107800 PROTEIN-RELATED"/>
    <property type="match status" value="1"/>
</dbReference>
<name>N1QQM3_AEGTA</name>
<proteinExistence type="predicted"/>
<evidence type="ECO:0000313" key="3">
    <source>
        <dbReference type="EnsemblPlants" id="EMT01649"/>
    </source>
</evidence>
<dbReference type="GO" id="GO:0016020">
    <property type="term" value="C:membrane"/>
    <property type="evidence" value="ECO:0007669"/>
    <property type="project" value="UniProtKB-SubCell"/>
</dbReference>
<evidence type="ECO:0000256" key="1">
    <source>
        <dbReference type="ARBA" id="ARBA00004167"/>
    </source>
</evidence>
<dbReference type="EnsemblPlants" id="EMT01649">
    <property type="protein sequence ID" value="EMT01649"/>
    <property type="gene ID" value="F775_44081"/>
</dbReference>